<dbReference type="Pfam" id="PF03883">
    <property type="entry name" value="H2O2_YaaD"/>
    <property type="match status" value="1"/>
</dbReference>
<comment type="similarity">
    <text evidence="1">Belongs to the UPF0246 family.</text>
</comment>
<dbReference type="OrthoDB" id="9777133at2"/>
<gene>
    <name evidence="2" type="ORF">FD01_GL001835</name>
</gene>
<evidence type="ECO:0000313" key="2">
    <source>
        <dbReference type="EMBL" id="KRL42790.1"/>
    </source>
</evidence>
<dbReference type="InterPro" id="IPR005583">
    <property type="entry name" value="YaaA"/>
</dbReference>
<keyword evidence="3" id="KW-1185">Reference proteome</keyword>
<dbReference type="GO" id="GO:0005829">
    <property type="term" value="C:cytosol"/>
    <property type="evidence" value="ECO:0007669"/>
    <property type="project" value="TreeGrafter"/>
</dbReference>
<dbReference type="RefSeq" id="WP_056964429.1">
    <property type="nucleotide sequence ID" value="NZ_AZEU01000217.1"/>
</dbReference>
<proteinExistence type="inferred from homology"/>
<dbReference type="AlphaFoldDB" id="A0A0R1QDH6"/>
<reference evidence="2 3" key="1">
    <citation type="journal article" date="2015" name="Genome Announc.">
        <title>Expanding the biotechnology potential of lactobacilli through comparative genomics of 213 strains and associated genera.</title>
        <authorList>
            <person name="Sun Z."/>
            <person name="Harris H.M."/>
            <person name="McCann A."/>
            <person name="Guo C."/>
            <person name="Argimon S."/>
            <person name="Zhang W."/>
            <person name="Yang X."/>
            <person name="Jeffery I.B."/>
            <person name="Cooney J.C."/>
            <person name="Kagawa T.F."/>
            <person name="Liu W."/>
            <person name="Song Y."/>
            <person name="Salvetti E."/>
            <person name="Wrobel A."/>
            <person name="Rasinkangas P."/>
            <person name="Parkhill J."/>
            <person name="Rea M.C."/>
            <person name="O'Sullivan O."/>
            <person name="Ritari J."/>
            <person name="Douillard F.P."/>
            <person name="Paul Ross R."/>
            <person name="Yang R."/>
            <person name="Briner A.E."/>
            <person name="Felis G.E."/>
            <person name="de Vos W.M."/>
            <person name="Barrangou R."/>
            <person name="Klaenhammer T.R."/>
            <person name="Caufield P.W."/>
            <person name="Cui Y."/>
            <person name="Zhang H."/>
            <person name="O'Toole P.W."/>
        </authorList>
    </citation>
    <scope>NUCLEOTIDE SEQUENCE [LARGE SCALE GENOMIC DNA]</scope>
    <source>
        <strain evidence="2 3">DSM 13343</strain>
    </source>
</reference>
<dbReference type="PANTHER" id="PTHR30283:SF4">
    <property type="entry name" value="PEROXIDE STRESS RESISTANCE PROTEIN YAAA"/>
    <property type="match status" value="1"/>
</dbReference>
<dbReference type="PANTHER" id="PTHR30283">
    <property type="entry name" value="PEROXIDE STRESS RESPONSE PROTEIN YAAA"/>
    <property type="match status" value="1"/>
</dbReference>
<sequence>MQFIIAPAKKMQVDVDTFAPETLPEHLKQTAEILTALRALTPAQRQKLWQCSDRLAAASEQQLAQLNLKGPLTPAIIAFVGIQYQAMAPDLFTESALQYIQAHLRILSGFYGALRPFDGIVPYRLEMGSRLAVGNAKNLYEFWGARLHDQLDFTQGPVINLASVEYAKAIRPFLTPDETMLDITFGRMVDGKFKTRATQAKIARGSMVRYAAMNGLTQPEQLKAFDHPHYQFSPSRSTASEMVFEYHD</sequence>
<dbReference type="Proteomes" id="UP000051790">
    <property type="component" value="Unassembled WGS sequence"/>
</dbReference>
<accession>A0A0R1QDH6</accession>
<dbReference type="NCBIfam" id="NF002543">
    <property type="entry name" value="PRK02101.1-4"/>
    <property type="match status" value="1"/>
</dbReference>
<comment type="caution">
    <text evidence="2">The sequence shown here is derived from an EMBL/GenBank/DDBJ whole genome shotgun (WGS) entry which is preliminary data.</text>
</comment>
<protein>
    <recommendedName>
        <fullName evidence="1">UPF0246 protein FD01_GL001835</fullName>
    </recommendedName>
</protein>
<dbReference type="EMBL" id="AZEU01000217">
    <property type="protein sequence ID" value="KRL42790.1"/>
    <property type="molecule type" value="Genomic_DNA"/>
</dbReference>
<dbReference type="PATRIC" id="fig|1423769.4.peg.1963"/>
<evidence type="ECO:0000313" key="3">
    <source>
        <dbReference type="Proteomes" id="UP000051790"/>
    </source>
</evidence>
<dbReference type="GO" id="GO:0033194">
    <property type="term" value="P:response to hydroperoxide"/>
    <property type="evidence" value="ECO:0007669"/>
    <property type="project" value="TreeGrafter"/>
</dbReference>
<evidence type="ECO:0000256" key="1">
    <source>
        <dbReference type="HAMAP-Rule" id="MF_00652"/>
    </source>
</evidence>
<organism evidence="2 3">
    <name type="scientific">Lacticaseibacillus manihotivorans DSM 13343 = JCM 12514</name>
    <dbReference type="NCBI Taxonomy" id="1423769"/>
    <lineage>
        <taxon>Bacteria</taxon>
        <taxon>Bacillati</taxon>
        <taxon>Bacillota</taxon>
        <taxon>Bacilli</taxon>
        <taxon>Lactobacillales</taxon>
        <taxon>Lactobacillaceae</taxon>
        <taxon>Lacticaseibacillus</taxon>
    </lineage>
</organism>
<name>A0A0R1QDH6_9LACO</name>
<dbReference type="HAMAP" id="MF_00652">
    <property type="entry name" value="UPF0246"/>
    <property type="match status" value="1"/>
</dbReference>